<feature type="transmembrane region" description="Helical" evidence="1">
    <location>
        <begin position="53"/>
        <end position="73"/>
    </location>
</feature>
<feature type="domain" description="SMODS and SLOG-associating 2TM effector" evidence="2">
    <location>
        <begin position="26"/>
        <end position="200"/>
    </location>
</feature>
<feature type="transmembrane region" description="Helical" evidence="1">
    <location>
        <begin position="189"/>
        <end position="215"/>
    </location>
</feature>
<organism evidence="3 4">
    <name type="scientific">Rhizobium mongolense USDA 1844</name>
    <dbReference type="NCBI Taxonomy" id="1079460"/>
    <lineage>
        <taxon>Bacteria</taxon>
        <taxon>Pseudomonadati</taxon>
        <taxon>Pseudomonadota</taxon>
        <taxon>Alphaproteobacteria</taxon>
        <taxon>Hyphomicrobiales</taxon>
        <taxon>Rhizobiaceae</taxon>
        <taxon>Rhizobium/Agrobacterium group</taxon>
        <taxon>Rhizobium</taxon>
    </lineage>
</organism>
<sequence>MTTTPTSMPTTSPNTPPKTLEYYQYLTDRVIAGTRGARFTAARLLVLKERASLFIQSVLAVVLIWVSVIFLAYPNIDETITRKLGIVSTMSSVAILAITLFEYALGRGLLAAKLHDSALRATALMRKLERELASPQPSLDILANAAEEYEQENILTNVNHSAVDFTLNTWSRAKSKCRIVNFFYSVRSFVAQATVIALAVSPGLTTLAVIIYQAWDLPYLGMK</sequence>
<gene>
    <name evidence="3" type="ORF">BCL32_6530</name>
</gene>
<keyword evidence="1" id="KW-0812">Transmembrane</keyword>
<keyword evidence="1" id="KW-0472">Membrane</keyword>
<reference evidence="3 4" key="1">
    <citation type="submission" date="2019-06" db="EMBL/GenBank/DDBJ databases">
        <title>Pac Bio to generate improved reference genome sequences for organisms with transposon mutant libraries (support for FEBA project).</title>
        <authorList>
            <person name="Blow M."/>
        </authorList>
    </citation>
    <scope>NUCLEOTIDE SEQUENCE [LARGE SCALE GENOMIC DNA]</scope>
    <source>
        <strain evidence="3 4">USDA 1844</strain>
    </source>
</reference>
<evidence type="ECO:0000313" key="3">
    <source>
        <dbReference type="EMBL" id="TVZ66174.1"/>
    </source>
</evidence>
<dbReference type="Pfam" id="PF18160">
    <property type="entry name" value="SLATT_5"/>
    <property type="match status" value="1"/>
</dbReference>
<dbReference type="NCBIfam" id="NF033631">
    <property type="entry name" value="SLATT_5"/>
    <property type="match status" value="1"/>
</dbReference>
<dbReference type="RefSeq" id="WP_022718029.1">
    <property type="nucleotide sequence ID" value="NZ_ATTQ01000020.1"/>
</dbReference>
<dbReference type="InterPro" id="IPR041115">
    <property type="entry name" value="SLATT_5"/>
</dbReference>
<protein>
    <recommendedName>
        <fullName evidence="2">SMODS and SLOG-associating 2TM effector domain-containing protein</fullName>
    </recommendedName>
</protein>
<feature type="transmembrane region" description="Helical" evidence="1">
    <location>
        <begin position="85"/>
        <end position="105"/>
    </location>
</feature>
<evidence type="ECO:0000313" key="4">
    <source>
        <dbReference type="Proteomes" id="UP000319824"/>
    </source>
</evidence>
<evidence type="ECO:0000259" key="2">
    <source>
        <dbReference type="Pfam" id="PF18160"/>
    </source>
</evidence>
<accession>A0A559SUZ9</accession>
<proteinExistence type="predicted"/>
<keyword evidence="1" id="KW-1133">Transmembrane helix</keyword>
<dbReference type="EMBL" id="VISO01000003">
    <property type="protein sequence ID" value="TVZ66174.1"/>
    <property type="molecule type" value="Genomic_DNA"/>
</dbReference>
<name>A0A559SUZ9_9HYPH</name>
<dbReference type="AlphaFoldDB" id="A0A559SUZ9"/>
<dbReference type="Proteomes" id="UP000319824">
    <property type="component" value="Unassembled WGS sequence"/>
</dbReference>
<comment type="caution">
    <text evidence="3">The sequence shown here is derived from an EMBL/GenBank/DDBJ whole genome shotgun (WGS) entry which is preliminary data.</text>
</comment>
<evidence type="ECO:0000256" key="1">
    <source>
        <dbReference type="SAM" id="Phobius"/>
    </source>
</evidence>